<dbReference type="SMART" id="SM00356">
    <property type="entry name" value="ZnF_C3H1"/>
    <property type="match status" value="2"/>
</dbReference>
<evidence type="ECO:0000256" key="2">
    <source>
        <dbReference type="ARBA" id="ARBA00022771"/>
    </source>
</evidence>
<evidence type="ECO:0000256" key="1">
    <source>
        <dbReference type="ARBA" id="ARBA00022723"/>
    </source>
</evidence>
<dbReference type="Proteomes" id="UP000036987">
    <property type="component" value="Unassembled WGS sequence"/>
</dbReference>
<keyword evidence="8" id="KW-1185">Reference proteome</keyword>
<evidence type="ECO:0000256" key="3">
    <source>
        <dbReference type="ARBA" id="ARBA00022833"/>
    </source>
</evidence>
<dbReference type="SUPFAM" id="SSF90229">
    <property type="entry name" value="CCCH zinc finger"/>
    <property type="match status" value="1"/>
</dbReference>
<feature type="domain" description="C3H1-type" evidence="6">
    <location>
        <begin position="286"/>
        <end position="313"/>
    </location>
</feature>
<protein>
    <recommendedName>
        <fullName evidence="6">C3H1-type domain-containing protein</fullName>
    </recommendedName>
</protein>
<keyword evidence="1 4" id="KW-0479">Metal-binding</keyword>
<evidence type="ECO:0000256" key="4">
    <source>
        <dbReference type="PROSITE-ProRule" id="PRU00723"/>
    </source>
</evidence>
<dbReference type="OMA" id="QPSHIVP"/>
<evidence type="ECO:0000313" key="8">
    <source>
        <dbReference type="Proteomes" id="UP000036987"/>
    </source>
</evidence>
<dbReference type="InterPro" id="IPR041367">
    <property type="entry name" value="Znf-CCCH_4"/>
</dbReference>
<dbReference type="InterPro" id="IPR052650">
    <property type="entry name" value="Zinc_finger_CCCH"/>
</dbReference>
<dbReference type="Gene3D" id="2.30.30.1190">
    <property type="match status" value="1"/>
</dbReference>
<proteinExistence type="predicted"/>
<feature type="zinc finger region" description="C3H1-type" evidence="4">
    <location>
        <begin position="163"/>
        <end position="190"/>
    </location>
</feature>
<dbReference type="AlphaFoldDB" id="A0A0K9NPU3"/>
<dbReference type="STRING" id="29655.A0A0K9NPU3"/>
<name>A0A0K9NPU3_ZOSMR</name>
<dbReference type="PANTHER" id="PTHR36886">
    <property type="entry name" value="PROTEIN FRIGIDA-ESSENTIAL 1"/>
    <property type="match status" value="1"/>
</dbReference>
<reference evidence="8" key="1">
    <citation type="journal article" date="2016" name="Nature">
        <title>The genome of the seagrass Zostera marina reveals angiosperm adaptation to the sea.</title>
        <authorList>
            <person name="Olsen J.L."/>
            <person name="Rouze P."/>
            <person name="Verhelst B."/>
            <person name="Lin Y.-C."/>
            <person name="Bayer T."/>
            <person name="Collen J."/>
            <person name="Dattolo E."/>
            <person name="De Paoli E."/>
            <person name="Dittami S."/>
            <person name="Maumus F."/>
            <person name="Michel G."/>
            <person name="Kersting A."/>
            <person name="Lauritano C."/>
            <person name="Lohaus R."/>
            <person name="Toepel M."/>
            <person name="Tonon T."/>
            <person name="Vanneste K."/>
            <person name="Amirebrahimi M."/>
            <person name="Brakel J."/>
            <person name="Bostroem C."/>
            <person name="Chovatia M."/>
            <person name="Grimwood J."/>
            <person name="Jenkins J.W."/>
            <person name="Jueterbock A."/>
            <person name="Mraz A."/>
            <person name="Stam W.T."/>
            <person name="Tice H."/>
            <person name="Bornberg-Bauer E."/>
            <person name="Green P.J."/>
            <person name="Pearson G.A."/>
            <person name="Procaccini G."/>
            <person name="Duarte C.M."/>
            <person name="Schmutz J."/>
            <person name="Reusch T.B.H."/>
            <person name="Van de Peer Y."/>
        </authorList>
    </citation>
    <scope>NUCLEOTIDE SEQUENCE [LARGE SCALE GENOMIC DNA]</scope>
    <source>
        <strain evidence="8">cv. Finnish</strain>
    </source>
</reference>
<feature type="region of interest" description="Disordered" evidence="5">
    <location>
        <begin position="38"/>
        <end position="163"/>
    </location>
</feature>
<accession>A0A0K9NPU3</accession>
<dbReference type="OrthoDB" id="411372at2759"/>
<dbReference type="GO" id="GO:0008270">
    <property type="term" value="F:zinc ion binding"/>
    <property type="evidence" value="ECO:0007669"/>
    <property type="project" value="UniProtKB-KW"/>
</dbReference>
<sequence>MTENSRERGSKWDRITDTEDFQRHKSDLDISCSDKTVKNDLNIRSPGSNWHDAEAVGSAGKDISWDNYCNDIKEKKTTDTFGRKSYHDWQKPPSNNGSPKSWRRKSSSSDELRSRSRSRSRGRSRGRNKSWSRSRSRSISPNYFHGSRRESEGYNDRSRVGTGRSLPQCREFAAGRCRKGGECRFPHDYEGPSHEYGGSARRSYERNYHNPVSTEDIRENRYERRRYTESMDLRDCSRDRRSIYYDDDREINRDFRRNNQEVRERVLDREESDEASRYEKRREYHRPYATPCKFFAEGRCRNGENCRFSHHGPVQSHPISHASNHQSLNSNAQNRQSVYPTSFNNAIPSHQQIVHPPTPNMQTIPIPALNMPNGQSSGLNAQLKVIPELPFPVNGQGHFGVFPSVPYVQNFNTADHSQQFQHSSPTSHLIQTGLVEVGPTRKQDLMETNTVDPNHNNSLDNKPVTSEQIAQMTNISASLAQIFGNGPQLPQLYAALNPSNNSHMSPAVATGPIAQAPQQFVNSVVAVPHSEVDHGALLHNFTSESGKIDQTNLTHGSLLSDVTLEQQVSLPLSHFGADEPKYVGHFENKINLEQKQKSTEELEIKPIEMNIGDEFRDVNGKLVVEIKKKTPTEVHEKDATDSQIDGDGKKVNKDVKGIRMFKYSLVEFIKGILKPIWKEGNVSKESHKTIVKKVVDKVTGSLQTNIPQTQEKIDVYLSHSKPKLSKLVQAYVERYSKIPDK</sequence>
<dbReference type="PROSITE" id="PS50103">
    <property type="entry name" value="ZF_C3H1"/>
    <property type="match status" value="2"/>
</dbReference>
<gene>
    <name evidence="7" type="ORF">ZOSMA_7G00330</name>
</gene>
<dbReference type="InterPro" id="IPR000571">
    <property type="entry name" value="Znf_CCCH"/>
</dbReference>
<feature type="domain" description="C3H1-type" evidence="6">
    <location>
        <begin position="163"/>
        <end position="190"/>
    </location>
</feature>
<dbReference type="InterPro" id="IPR036855">
    <property type="entry name" value="Znf_CCCH_sf"/>
</dbReference>
<evidence type="ECO:0000259" key="6">
    <source>
        <dbReference type="PROSITE" id="PS50103"/>
    </source>
</evidence>
<feature type="compositionally biased region" description="Basic and acidic residues" evidence="5">
    <location>
        <begin position="147"/>
        <end position="159"/>
    </location>
</feature>
<dbReference type="Pfam" id="PF14608">
    <property type="entry name" value="zf-CCCH_2"/>
    <property type="match status" value="1"/>
</dbReference>
<keyword evidence="2 4" id="KW-0863">Zinc-finger</keyword>
<feature type="zinc finger region" description="C3H1-type" evidence="4">
    <location>
        <begin position="286"/>
        <end position="313"/>
    </location>
</feature>
<dbReference type="Pfam" id="PF18044">
    <property type="entry name" value="zf-CCCH_4"/>
    <property type="match status" value="1"/>
</dbReference>
<keyword evidence="3 4" id="KW-0862">Zinc</keyword>
<feature type="compositionally biased region" description="Basic residues" evidence="5">
    <location>
        <begin position="115"/>
        <end position="136"/>
    </location>
</feature>
<feature type="compositionally biased region" description="Basic and acidic residues" evidence="5">
    <location>
        <begin position="71"/>
        <end position="90"/>
    </location>
</feature>
<comment type="caution">
    <text evidence="7">The sequence shown here is derived from an EMBL/GenBank/DDBJ whole genome shotgun (WGS) entry which is preliminary data.</text>
</comment>
<dbReference type="PANTHER" id="PTHR36886:SF8">
    <property type="entry name" value="ZINC FINGER CCCH DOMAIN-CONTAINING PROTEIN 38"/>
    <property type="match status" value="1"/>
</dbReference>
<dbReference type="EMBL" id="LFYR01001978">
    <property type="protein sequence ID" value="KMZ58005.1"/>
    <property type="molecule type" value="Genomic_DNA"/>
</dbReference>
<evidence type="ECO:0000256" key="5">
    <source>
        <dbReference type="SAM" id="MobiDB-lite"/>
    </source>
</evidence>
<evidence type="ECO:0000313" key="7">
    <source>
        <dbReference type="EMBL" id="KMZ58005.1"/>
    </source>
</evidence>
<organism evidence="7 8">
    <name type="scientific">Zostera marina</name>
    <name type="common">Eelgrass</name>
    <dbReference type="NCBI Taxonomy" id="29655"/>
    <lineage>
        <taxon>Eukaryota</taxon>
        <taxon>Viridiplantae</taxon>
        <taxon>Streptophyta</taxon>
        <taxon>Embryophyta</taxon>
        <taxon>Tracheophyta</taxon>
        <taxon>Spermatophyta</taxon>
        <taxon>Magnoliopsida</taxon>
        <taxon>Liliopsida</taxon>
        <taxon>Zosteraceae</taxon>
        <taxon>Zostera</taxon>
    </lineage>
</organism>